<proteinExistence type="predicted"/>
<accession>A0A1B8ZCP7</accession>
<keyword evidence="1" id="KW-1133">Transmembrane helix</keyword>
<keyword evidence="1" id="KW-0472">Membrane</keyword>
<keyword evidence="1" id="KW-0812">Transmembrane</keyword>
<protein>
    <submittedName>
        <fullName evidence="2">Uncharacterized protein</fullName>
    </submittedName>
</protein>
<feature type="transmembrane region" description="Helical" evidence="1">
    <location>
        <begin position="12"/>
        <end position="29"/>
    </location>
</feature>
<reference evidence="2 3" key="1">
    <citation type="submission" date="2016-07" db="EMBL/GenBank/DDBJ databases">
        <authorList>
            <person name="Jeong J.-J."/>
            <person name="Kim D.W."/>
            <person name="Sang M.K."/>
            <person name="Choi I.-G."/>
            <person name="Kim K.D."/>
        </authorList>
    </citation>
    <scope>NUCLEOTIDE SEQUENCE [LARGE SCALE GENOMIC DNA]</scope>
    <source>
        <strain evidence="2 3">UTM-3</strain>
    </source>
</reference>
<sequence length="69" mass="7683">MKTSSSNNQYAYANNILIAIVSAVFGYNLYQAIVHPAESNIGLSLILVVLTSIMVRKYGYKQVKDKENN</sequence>
<gene>
    <name evidence="2" type="ORF">BBI01_14625</name>
</gene>
<name>A0A1B8ZCP7_9FLAO</name>
<evidence type="ECO:0000256" key="1">
    <source>
        <dbReference type="SAM" id="Phobius"/>
    </source>
</evidence>
<evidence type="ECO:0000313" key="2">
    <source>
        <dbReference type="EMBL" id="OCA69379.1"/>
    </source>
</evidence>
<dbReference type="RefSeq" id="WP_065395567.1">
    <property type="nucleotide sequence ID" value="NZ_MAYH01000045.1"/>
</dbReference>
<dbReference type="EMBL" id="MAYH01000045">
    <property type="protein sequence ID" value="OCA69379.1"/>
    <property type="molecule type" value="Genomic_DNA"/>
</dbReference>
<evidence type="ECO:0000313" key="3">
    <source>
        <dbReference type="Proteomes" id="UP000092651"/>
    </source>
</evidence>
<dbReference type="AlphaFoldDB" id="A0A1B8ZCP7"/>
<organism evidence="2 3">
    <name type="scientific">Chryseobacterium artocarpi</name>
    <dbReference type="NCBI Taxonomy" id="1414727"/>
    <lineage>
        <taxon>Bacteria</taxon>
        <taxon>Pseudomonadati</taxon>
        <taxon>Bacteroidota</taxon>
        <taxon>Flavobacteriia</taxon>
        <taxon>Flavobacteriales</taxon>
        <taxon>Weeksellaceae</taxon>
        <taxon>Chryseobacterium group</taxon>
        <taxon>Chryseobacterium</taxon>
    </lineage>
</organism>
<dbReference type="Proteomes" id="UP000092651">
    <property type="component" value="Unassembled WGS sequence"/>
</dbReference>
<feature type="transmembrane region" description="Helical" evidence="1">
    <location>
        <begin position="41"/>
        <end position="59"/>
    </location>
</feature>
<keyword evidence="3" id="KW-1185">Reference proteome</keyword>
<dbReference type="OrthoDB" id="1264588at2"/>
<comment type="caution">
    <text evidence="2">The sequence shown here is derived from an EMBL/GenBank/DDBJ whole genome shotgun (WGS) entry which is preliminary data.</text>
</comment>